<keyword evidence="1" id="KW-0812">Transmembrane</keyword>
<evidence type="ECO:0000313" key="3">
    <source>
        <dbReference type="Proteomes" id="UP000037069"/>
    </source>
</evidence>
<sequence>MVKHTFLCFLNNFMLHYKVAYIVSAMSISHHSVYPWEPLEDLTKHHMVVNYVVEHPHHLNSHYAHAPQLSHVHHHLPHHHHRPPPPHHHQYYPHRHQWNYHHLQHLVLSDLLITITSTLELSLRQSLELLLFLLLLLVVVAEFFFRTKKYHYVSS</sequence>
<gene>
    <name evidence="2" type="ORF">FF38_08799</name>
</gene>
<dbReference type="EMBL" id="JRES01001442">
    <property type="protein sequence ID" value="KNC22894.1"/>
    <property type="molecule type" value="Genomic_DNA"/>
</dbReference>
<accession>A0A0L0BUL9</accession>
<keyword evidence="3" id="KW-1185">Reference proteome</keyword>
<comment type="caution">
    <text evidence="2">The sequence shown here is derived from an EMBL/GenBank/DDBJ whole genome shotgun (WGS) entry which is preliminary data.</text>
</comment>
<proteinExistence type="predicted"/>
<organism evidence="2 3">
    <name type="scientific">Lucilia cuprina</name>
    <name type="common">Green bottle fly</name>
    <name type="synonym">Australian sheep blowfly</name>
    <dbReference type="NCBI Taxonomy" id="7375"/>
    <lineage>
        <taxon>Eukaryota</taxon>
        <taxon>Metazoa</taxon>
        <taxon>Ecdysozoa</taxon>
        <taxon>Arthropoda</taxon>
        <taxon>Hexapoda</taxon>
        <taxon>Insecta</taxon>
        <taxon>Pterygota</taxon>
        <taxon>Neoptera</taxon>
        <taxon>Endopterygota</taxon>
        <taxon>Diptera</taxon>
        <taxon>Brachycera</taxon>
        <taxon>Muscomorpha</taxon>
        <taxon>Oestroidea</taxon>
        <taxon>Calliphoridae</taxon>
        <taxon>Luciliinae</taxon>
        <taxon>Lucilia</taxon>
    </lineage>
</organism>
<evidence type="ECO:0000313" key="2">
    <source>
        <dbReference type="EMBL" id="KNC22894.1"/>
    </source>
</evidence>
<name>A0A0L0BUL9_LUCCU</name>
<feature type="transmembrane region" description="Helical" evidence="1">
    <location>
        <begin position="129"/>
        <end position="145"/>
    </location>
</feature>
<reference evidence="2 3" key="1">
    <citation type="journal article" date="2015" name="Nat. Commun.">
        <title>Lucilia cuprina genome unlocks parasitic fly biology to underpin future interventions.</title>
        <authorList>
            <person name="Anstead C.A."/>
            <person name="Korhonen P.K."/>
            <person name="Young N.D."/>
            <person name="Hall R.S."/>
            <person name="Jex A.R."/>
            <person name="Murali S.C."/>
            <person name="Hughes D.S."/>
            <person name="Lee S.F."/>
            <person name="Perry T."/>
            <person name="Stroehlein A.J."/>
            <person name="Ansell B.R."/>
            <person name="Breugelmans B."/>
            <person name="Hofmann A."/>
            <person name="Qu J."/>
            <person name="Dugan S."/>
            <person name="Lee S.L."/>
            <person name="Chao H."/>
            <person name="Dinh H."/>
            <person name="Han Y."/>
            <person name="Doddapaneni H.V."/>
            <person name="Worley K.C."/>
            <person name="Muzny D.M."/>
            <person name="Ioannidis P."/>
            <person name="Waterhouse R.M."/>
            <person name="Zdobnov E.M."/>
            <person name="James P.J."/>
            <person name="Bagnall N.H."/>
            <person name="Kotze A.C."/>
            <person name="Gibbs R.A."/>
            <person name="Richards S."/>
            <person name="Batterham P."/>
            <person name="Gasser R.B."/>
        </authorList>
    </citation>
    <scope>NUCLEOTIDE SEQUENCE [LARGE SCALE GENOMIC DNA]</scope>
    <source>
        <strain evidence="2 3">LS</strain>
        <tissue evidence="2">Full body</tissue>
    </source>
</reference>
<keyword evidence="1" id="KW-1133">Transmembrane helix</keyword>
<keyword evidence="1" id="KW-0472">Membrane</keyword>
<dbReference type="AlphaFoldDB" id="A0A0L0BUL9"/>
<evidence type="ECO:0000256" key="1">
    <source>
        <dbReference type="SAM" id="Phobius"/>
    </source>
</evidence>
<dbReference type="Proteomes" id="UP000037069">
    <property type="component" value="Unassembled WGS sequence"/>
</dbReference>
<protein>
    <submittedName>
        <fullName evidence="2">Uncharacterized protein</fullName>
    </submittedName>
</protein>